<dbReference type="EMBL" id="LR797382">
    <property type="protein sequence ID" value="CAB4212258.1"/>
    <property type="molecule type" value="Genomic_DNA"/>
</dbReference>
<organism evidence="1">
    <name type="scientific">uncultured Caudovirales phage</name>
    <dbReference type="NCBI Taxonomy" id="2100421"/>
    <lineage>
        <taxon>Viruses</taxon>
        <taxon>Duplodnaviria</taxon>
        <taxon>Heunggongvirae</taxon>
        <taxon>Uroviricota</taxon>
        <taxon>Caudoviricetes</taxon>
        <taxon>Peduoviridae</taxon>
        <taxon>Maltschvirus</taxon>
        <taxon>Maltschvirus maltsch</taxon>
    </lineage>
</organism>
<evidence type="ECO:0000313" key="2">
    <source>
        <dbReference type="EMBL" id="CAB5228161.1"/>
    </source>
</evidence>
<dbReference type="Pfam" id="PF24175">
    <property type="entry name" value="SU10_adaptor"/>
    <property type="match status" value="1"/>
</dbReference>
<accession>A0A6J5SEH8</accession>
<protein>
    <submittedName>
        <fullName evidence="1">Uncharacterized protein</fullName>
    </submittedName>
</protein>
<dbReference type="Gene3D" id="1.10.3230.20">
    <property type="entry name" value="P22 tail accessory factor (Gp4)"/>
    <property type="match status" value="1"/>
</dbReference>
<dbReference type="InterPro" id="IPR056209">
    <property type="entry name" value="SU10_adaptor"/>
</dbReference>
<dbReference type="EMBL" id="LR798383">
    <property type="protein sequence ID" value="CAB5228161.1"/>
    <property type="molecule type" value="Genomic_DNA"/>
</dbReference>
<reference evidence="1" key="1">
    <citation type="submission" date="2020-05" db="EMBL/GenBank/DDBJ databases">
        <authorList>
            <person name="Chiriac C."/>
            <person name="Salcher M."/>
            <person name="Ghai R."/>
            <person name="Kavagutti S V."/>
        </authorList>
    </citation>
    <scope>NUCLEOTIDE SEQUENCE</scope>
</reference>
<sequence>MSTSGDTTFNLTTTEIIQEALELIGVVGIGQSVNSEDYSTCLRSLNMMVKSWQQEGIFITHEAEATVFLVPGTQKYVLGGTSPSRTGKDPVLENKTTSDIAASATTVNVSTTVGMTALDPIGIVMDSGAVHWTTIASITDADTLELTVAITGAANTGNYVFSYTNAMGRPLEISYVLMRNSGGTADSLTSSLSERKLQEIGKGQYKGLYNKGTQGTPVMFYQEKGNTSTDLYVWPTASTASERLKVTYKRIIEDFDNANDVADLPANAASCLAYNLASYIAPKYGKEQKAAQAVAPIASNLLNSLRNDLQEKTKIKIVPRN</sequence>
<gene>
    <name evidence="1" type="ORF">UFOVP1437_9</name>
    <name evidence="2" type="ORF">UFOVP1531_55</name>
</gene>
<name>A0A6J5SEH8_9CAUD</name>
<evidence type="ECO:0000313" key="1">
    <source>
        <dbReference type="EMBL" id="CAB4212258.1"/>
    </source>
</evidence>
<dbReference type="InterPro" id="IPR038258">
    <property type="entry name" value="Gp4_sf"/>
</dbReference>
<proteinExistence type="predicted"/>